<feature type="binding site" description="in other chain" evidence="7">
    <location>
        <position position="303"/>
    </location>
    <ligand>
        <name>K(+)</name>
        <dbReference type="ChEBI" id="CHEBI:29103"/>
        <note>ligand shared between two tetrameric partners</note>
    </ligand>
</feature>
<dbReference type="SMART" id="SM00116">
    <property type="entry name" value="CBS"/>
    <property type="match status" value="2"/>
</dbReference>
<comment type="similarity">
    <text evidence="1">Belongs to the IMPDH/GMPR family.</text>
</comment>
<feature type="binding site" evidence="6">
    <location>
        <begin position="299"/>
        <end position="301"/>
    </location>
    <ligand>
        <name>NAD(+)</name>
        <dbReference type="ChEBI" id="CHEBI:57540"/>
    </ligand>
</feature>
<dbReference type="EMBL" id="MHLR01000004">
    <property type="protein sequence ID" value="OGZ15796.1"/>
    <property type="molecule type" value="Genomic_DNA"/>
</dbReference>
<evidence type="ECO:0000256" key="5">
    <source>
        <dbReference type="PIRSR" id="PIRSR000130-1"/>
    </source>
</evidence>
<dbReference type="InterPro" id="IPR013785">
    <property type="entry name" value="Aldolase_TIM"/>
</dbReference>
<evidence type="ECO:0000313" key="10">
    <source>
        <dbReference type="EMBL" id="OGZ15796.1"/>
    </source>
</evidence>
<gene>
    <name evidence="10" type="ORF">A3J08_00055</name>
</gene>
<feature type="domain" description="CBS" evidence="9">
    <location>
        <begin position="154"/>
        <end position="215"/>
    </location>
</feature>
<dbReference type="SUPFAM" id="SSF51412">
    <property type="entry name" value="Inosine monophosphate dehydrogenase (IMPDH)"/>
    <property type="match status" value="1"/>
</dbReference>
<dbReference type="PROSITE" id="PS51371">
    <property type="entry name" value="CBS"/>
    <property type="match status" value="1"/>
</dbReference>
<evidence type="ECO:0000259" key="9">
    <source>
        <dbReference type="PROSITE" id="PS51371"/>
    </source>
</evidence>
<dbReference type="Gene3D" id="3.20.20.70">
    <property type="entry name" value="Aldolase class I"/>
    <property type="match status" value="1"/>
</dbReference>
<protein>
    <recommendedName>
        <fullName evidence="9">CBS domain-containing protein</fullName>
    </recommendedName>
</protein>
<feature type="binding site" evidence="6">
    <location>
        <begin position="249"/>
        <end position="251"/>
    </location>
    <ligand>
        <name>NAD(+)</name>
        <dbReference type="ChEBI" id="CHEBI:57540"/>
    </ligand>
</feature>
<dbReference type="InterPro" id="IPR001093">
    <property type="entry name" value="IMP_DH_GMPRt"/>
</dbReference>
<feature type="active site" description="Thioimidate intermediate" evidence="5">
    <location>
        <position position="306"/>
    </location>
</feature>
<dbReference type="Pfam" id="PF00478">
    <property type="entry name" value="IMPDH"/>
    <property type="match status" value="1"/>
</dbReference>
<dbReference type="InterPro" id="IPR000644">
    <property type="entry name" value="CBS_dom"/>
</dbReference>
<dbReference type="CDD" id="cd04601">
    <property type="entry name" value="CBS_pair_IMPDH"/>
    <property type="match status" value="1"/>
</dbReference>
<dbReference type="GO" id="GO:0003938">
    <property type="term" value="F:IMP dehydrogenase activity"/>
    <property type="evidence" value="ECO:0007669"/>
    <property type="project" value="InterPro"/>
</dbReference>
<evidence type="ECO:0000256" key="6">
    <source>
        <dbReference type="PIRSR" id="PIRSR000130-3"/>
    </source>
</evidence>
<evidence type="ECO:0000313" key="11">
    <source>
        <dbReference type="Proteomes" id="UP000177573"/>
    </source>
</evidence>
<reference evidence="10 11" key="1">
    <citation type="journal article" date="2016" name="Nat. Commun.">
        <title>Thousands of microbial genomes shed light on interconnected biogeochemical processes in an aquifer system.</title>
        <authorList>
            <person name="Anantharaman K."/>
            <person name="Brown C.T."/>
            <person name="Hug L.A."/>
            <person name="Sharon I."/>
            <person name="Castelle C.J."/>
            <person name="Probst A.J."/>
            <person name="Thomas B.C."/>
            <person name="Singh A."/>
            <person name="Wilkins M.J."/>
            <person name="Karaoz U."/>
            <person name="Brodie E.L."/>
            <person name="Williams K.H."/>
            <person name="Hubbard S.S."/>
            <person name="Banfield J.F."/>
        </authorList>
    </citation>
    <scope>NUCLEOTIDE SEQUENCE [LARGE SCALE GENOMIC DNA]</scope>
</reference>
<name>A0A1G2DQG2_9BACT</name>
<dbReference type="PANTHER" id="PTHR11911:SF111">
    <property type="entry name" value="INOSINE-5'-MONOPHOSPHATE DEHYDROGENASE"/>
    <property type="match status" value="1"/>
</dbReference>
<dbReference type="GO" id="GO:0006183">
    <property type="term" value="P:GTP biosynthetic process"/>
    <property type="evidence" value="ECO:0007669"/>
    <property type="project" value="TreeGrafter"/>
</dbReference>
<dbReference type="SMART" id="SM01240">
    <property type="entry name" value="IMPDH"/>
    <property type="match status" value="1"/>
</dbReference>
<evidence type="ECO:0000256" key="2">
    <source>
        <dbReference type="ARBA" id="ARBA00022723"/>
    </source>
</evidence>
<dbReference type="SUPFAM" id="SSF54631">
    <property type="entry name" value="CBS-domain pair"/>
    <property type="match status" value="1"/>
</dbReference>
<keyword evidence="6" id="KW-0520">NAD</keyword>
<dbReference type="PIRSF" id="PIRSF000130">
    <property type="entry name" value="IMPDH"/>
    <property type="match status" value="1"/>
</dbReference>
<proteinExistence type="inferred from homology"/>
<feature type="active site" description="Proton acceptor" evidence="5">
    <location>
        <position position="401"/>
    </location>
</feature>
<dbReference type="GO" id="GO:0046872">
    <property type="term" value="F:metal ion binding"/>
    <property type="evidence" value="ECO:0007669"/>
    <property type="project" value="UniProtKB-KW"/>
</dbReference>
<accession>A0A1G2DQG2</accession>
<feature type="binding site" description="in other chain" evidence="7">
    <location>
        <position position="301"/>
    </location>
    <ligand>
        <name>K(+)</name>
        <dbReference type="ChEBI" id="CHEBI:29103"/>
        <note>ligand shared between two tetrameric partners</note>
    </ligand>
</feature>
<evidence type="ECO:0000256" key="3">
    <source>
        <dbReference type="ARBA" id="ARBA00023002"/>
    </source>
</evidence>
<evidence type="ECO:0000256" key="1">
    <source>
        <dbReference type="ARBA" id="ARBA00005502"/>
    </source>
</evidence>
<dbReference type="CDD" id="cd00381">
    <property type="entry name" value="IMPDH"/>
    <property type="match status" value="1"/>
</dbReference>
<evidence type="ECO:0000256" key="7">
    <source>
        <dbReference type="PIRSR" id="PIRSR000130-4"/>
    </source>
</evidence>
<dbReference type="Proteomes" id="UP000177573">
    <property type="component" value="Unassembled WGS sequence"/>
</dbReference>
<dbReference type="STRING" id="1798667.A3J08_00055"/>
<sequence>MERDRIGLSFGDVRLRSQFSNVLPGHVSFSTRFSRNVSLRIPVASAAMDTVTEHEMAIAMAMAGGIGIIHRNMTPEAQANEVDRVKFFTNARIEKPICIRNTSQTIDEVRRWREEKGYRFTSFPVLDSAGRLIGLITGDHFGYSDGAQTVGQVMKGVRELVTATEGITVPDAYELLRHNQKKILPLVNEKRELVGIYVYSDLKRIAAGGLYNTDGNGNLRVGAAIGVGEGALSRAALLVEKKVDVLVIDTAHANTVSVFETLRALKFRFQDTDVVVGNISEEEAARTLIDAGADGLKVGQGAGSICITGTVTGVGRAQLSAIYWSARAARGSGVPVCADGGIRSSGDITLALAAGAHTVMLGYLLAGTEEVPGMVVIVGNTRMKIYRGMGSASAIVGNADRYVQGGKFDGKVVIAEGVEAAVPVKGTVASVLAEYLGGLERGMTAVGADSLATLQKNARFERLTQAAAVELRPHDVTVIQEVVPRAPFASK</sequence>
<evidence type="ECO:0000256" key="4">
    <source>
        <dbReference type="ARBA" id="ARBA00023122"/>
    </source>
</evidence>
<dbReference type="FunFam" id="3.20.20.70:FF:000424">
    <property type="entry name" value="Inosine-5'-monophosphate dehydrogenase 2"/>
    <property type="match status" value="1"/>
</dbReference>
<keyword evidence="3" id="KW-0560">Oxidoreductase</keyword>
<comment type="caution">
    <text evidence="10">The sequence shown here is derived from an EMBL/GenBank/DDBJ whole genome shotgun (WGS) entry which is preliminary data.</text>
</comment>
<evidence type="ECO:0000256" key="8">
    <source>
        <dbReference type="PROSITE-ProRule" id="PRU00703"/>
    </source>
</evidence>
<dbReference type="InterPro" id="IPR046342">
    <property type="entry name" value="CBS_dom_sf"/>
</dbReference>
<dbReference type="Pfam" id="PF00571">
    <property type="entry name" value="CBS"/>
    <property type="match status" value="1"/>
</dbReference>
<keyword evidence="4 8" id="KW-0129">CBS domain</keyword>
<organism evidence="10 11">
    <name type="scientific">Candidatus Lloydbacteria bacterium RIFCSPLOWO2_02_FULL_51_11</name>
    <dbReference type="NCBI Taxonomy" id="1798667"/>
    <lineage>
        <taxon>Bacteria</taxon>
        <taxon>Candidatus Lloydiibacteriota</taxon>
    </lineage>
</organism>
<dbReference type="PANTHER" id="PTHR11911">
    <property type="entry name" value="INOSINE-5-MONOPHOSPHATE DEHYDROGENASE RELATED"/>
    <property type="match status" value="1"/>
</dbReference>
<keyword evidence="7" id="KW-0630">Potassium</keyword>
<dbReference type="AlphaFoldDB" id="A0A1G2DQG2"/>
<feature type="binding site" description="in other chain" evidence="7">
    <location>
        <position position="306"/>
    </location>
    <ligand>
        <name>K(+)</name>
        <dbReference type="ChEBI" id="CHEBI:29103"/>
        <note>ligand shared between two tetrameric partners</note>
    </ligand>
</feature>
<keyword evidence="2" id="KW-0479">Metal-binding</keyword>
<dbReference type="InterPro" id="IPR005990">
    <property type="entry name" value="IMP_DH"/>
</dbReference>